<sequence length="127" mass="13802">MLGRIALVTMLAFLSAYAGAEEINCPPQEKDLAALKKLLQLNPEELAKEEAKLSKPAFYGIHGYSVSTPGLTNDAIACLHKKAQIKHMPGTSDVLCSDEIVNLQPAAQKFAERYNSELARGMELTCP</sequence>
<organism evidence="2 3">
    <name type="scientific">Aquipseudomonas guryensis</name>
    <dbReference type="NCBI Taxonomy" id="2759165"/>
    <lineage>
        <taxon>Bacteria</taxon>
        <taxon>Pseudomonadati</taxon>
        <taxon>Pseudomonadota</taxon>
        <taxon>Gammaproteobacteria</taxon>
        <taxon>Pseudomonadales</taxon>
        <taxon>Pseudomonadaceae</taxon>
        <taxon>Aquipseudomonas</taxon>
    </lineage>
</organism>
<reference evidence="2 3" key="1">
    <citation type="submission" date="2020-08" db="EMBL/GenBank/DDBJ databases">
        <authorList>
            <person name="Kim C.M."/>
        </authorList>
    </citation>
    <scope>NUCLEOTIDE SEQUENCE [LARGE SCALE GENOMIC DNA]</scope>
    <source>
        <strain evidence="2 3">SR9</strain>
    </source>
</reference>
<proteinExistence type="predicted"/>
<keyword evidence="1" id="KW-0732">Signal</keyword>
<protein>
    <recommendedName>
        <fullName evidence="4">Quorum-sensing-regulated virulence factor</fullName>
    </recommendedName>
</protein>
<comment type="caution">
    <text evidence="2">The sequence shown here is derived from an EMBL/GenBank/DDBJ whole genome shotgun (WGS) entry which is preliminary data.</text>
</comment>
<dbReference type="AlphaFoldDB" id="A0A7W4DD19"/>
<feature type="chain" id="PRO_5031557603" description="Quorum-sensing-regulated virulence factor" evidence="1">
    <location>
        <begin position="21"/>
        <end position="127"/>
    </location>
</feature>
<dbReference type="Proteomes" id="UP000581189">
    <property type="component" value="Unassembled WGS sequence"/>
</dbReference>
<evidence type="ECO:0008006" key="4">
    <source>
        <dbReference type="Google" id="ProtNLM"/>
    </source>
</evidence>
<dbReference type="RefSeq" id="WP_182834369.1">
    <property type="nucleotide sequence ID" value="NZ_JACJFN010000003.1"/>
</dbReference>
<evidence type="ECO:0000313" key="2">
    <source>
        <dbReference type="EMBL" id="MBB1520382.1"/>
    </source>
</evidence>
<feature type="signal peptide" evidence="1">
    <location>
        <begin position="1"/>
        <end position="20"/>
    </location>
</feature>
<evidence type="ECO:0000256" key="1">
    <source>
        <dbReference type="SAM" id="SignalP"/>
    </source>
</evidence>
<name>A0A7W4DD19_9GAMM</name>
<evidence type="ECO:0000313" key="3">
    <source>
        <dbReference type="Proteomes" id="UP000581189"/>
    </source>
</evidence>
<dbReference type="EMBL" id="JACJFN010000003">
    <property type="protein sequence ID" value="MBB1520382.1"/>
    <property type="molecule type" value="Genomic_DNA"/>
</dbReference>
<accession>A0A7W4DD19</accession>
<keyword evidence="3" id="KW-1185">Reference proteome</keyword>
<gene>
    <name evidence="2" type="ORF">H3H45_14110</name>
</gene>